<keyword evidence="1" id="KW-0732">Signal</keyword>
<feature type="chain" id="PRO_5040275226" description="DUF4789 domain-containing protein" evidence="1">
    <location>
        <begin position="24"/>
        <end position="195"/>
    </location>
</feature>
<dbReference type="InterPro" id="IPR031993">
    <property type="entry name" value="DUF4789"/>
</dbReference>
<feature type="signal peptide" evidence="1">
    <location>
        <begin position="1"/>
        <end position="23"/>
    </location>
</feature>
<evidence type="ECO:0000259" key="2">
    <source>
        <dbReference type="Pfam" id="PF16033"/>
    </source>
</evidence>
<dbReference type="RefSeq" id="XP_011314734.1">
    <property type="nucleotide sequence ID" value="XM_011316432.1"/>
</dbReference>
<feature type="domain" description="DUF4789" evidence="2">
    <location>
        <begin position="56"/>
        <end position="130"/>
    </location>
</feature>
<dbReference type="AlphaFoldDB" id="A0A9R1TPR0"/>
<gene>
    <name evidence="4" type="primary">LOC105273796</name>
</gene>
<dbReference type="GeneID" id="105273796"/>
<protein>
    <recommendedName>
        <fullName evidence="2">DUF4789 domain-containing protein</fullName>
    </recommendedName>
</protein>
<evidence type="ECO:0000313" key="3">
    <source>
        <dbReference type="Proteomes" id="UP000694866"/>
    </source>
</evidence>
<dbReference type="Proteomes" id="UP000694866">
    <property type="component" value="Unplaced"/>
</dbReference>
<keyword evidence="3" id="KW-1185">Reference proteome</keyword>
<evidence type="ECO:0000256" key="1">
    <source>
        <dbReference type="SAM" id="SignalP"/>
    </source>
</evidence>
<reference evidence="4" key="1">
    <citation type="submission" date="2025-08" db="UniProtKB">
        <authorList>
            <consortium name="RefSeq"/>
        </authorList>
    </citation>
    <scope>IDENTIFICATION</scope>
    <source>
        <strain evidence="4">USDA-PBARC FA_bdor</strain>
        <tissue evidence="4">Whole organism</tissue>
    </source>
</reference>
<dbReference type="Pfam" id="PF16033">
    <property type="entry name" value="DUF4789"/>
    <property type="match status" value="1"/>
</dbReference>
<proteinExistence type="predicted"/>
<evidence type="ECO:0000313" key="4">
    <source>
        <dbReference type="RefSeq" id="XP_011314734.1"/>
    </source>
</evidence>
<name>A0A9R1TPR0_9HYME</name>
<dbReference type="PANTHER" id="PTHR21177:SF4">
    <property type="entry name" value="IP06524P"/>
    <property type="match status" value="1"/>
</dbReference>
<dbReference type="KEGG" id="fas:105273796"/>
<accession>A0A9R1TPR0</accession>
<sequence length="195" mass="21582">MTRILLTLLAICYCATVITMGNGQHVVFPFGGSSKNQSGKISILTAGIPIRIPGQCPPHMDRFPHPRNASSWFCDCVKGRLYYSLNDSCYEPYRRGPCKSSEYLILPQDQVASRCVLNPCREDNLVPFEGGCHPLHEKEGPCQENNILGVNSTTFHIECIPLDLVPFNIIDPGEDDGCPRGSRRTAYGICIPPLE</sequence>
<dbReference type="PANTHER" id="PTHR21177">
    <property type="entry name" value="IP06524P-RELATED"/>
    <property type="match status" value="1"/>
</dbReference>
<organism evidence="3 4">
    <name type="scientific">Fopius arisanus</name>
    <dbReference type="NCBI Taxonomy" id="64838"/>
    <lineage>
        <taxon>Eukaryota</taxon>
        <taxon>Metazoa</taxon>
        <taxon>Ecdysozoa</taxon>
        <taxon>Arthropoda</taxon>
        <taxon>Hexapoda</taxon>
        <taxon>Insecta</taxon>
        <taxon>Pterygota</taxon>
        <taxon>Neoptera</taxon>
        <taxon>Endopterygota</taxon>
        <taxon>Hymenoptera</taxon>
        <taxon>Apocrita</taxon>
        <taxon>Ichneumonoidea</taxon>
        <taxon>Braconidae</taxon>
        <taxon>Opiinae</taxon>
        <taxon>Fopius</taxon>
    </lineage>
</organism>
<dbReference type="OrthoDB" id="6338576at2759"/>